<sequence>MENFTTGLLVALQGMLIVFAALIILMVVLNIMKLFSKEESKVSAKSSGNAPAPVPAQSYEDNDETIVVISAAVAAMSGNDPTKRLRVMSIRRQGSATPLWTASK</sequence>
<evidence type="ECO:0000256" key="3">
    <source>
        <dbReference type="ARBA" id="ARBA00022692"/>
    </source>
</evidence>
<dbReference type="GO" id="GO:0005886">
    <property type="term" value="C:plasma membrane"/>
    <property type="evidence" value="ECO:0007669"/>
    <property type="project" value="UniProtKB-SubCell"/>
</dbReference>
<evidence type="ECO:0000256" key="6">
    <source>
        <dbReference type="SAM" id="Phobius"/>
    </source>
</evidence>
<evidence type="ECO:0000256" key="4">
    <source>
        <dbReference type="ARBA" id="ARBA00022989"/>
    </source>
</evidence>
<evidence type="ECO:0000313" key="7">
    <source>
        <dbReference type="EMBL" id="HIV03360.1"/>
    </source>
</evidence>
<dbReference type="Proteomes" id="UP000886743">
    <property type="component" value="Unassembled WGS sequence"/>
</dbReference>
<gene>
    <name evidence="7" type="ORF">IAC74_07270</name>
</gene>
<feature type="transmembrane region" description="Helical" evidence="6">
    <location>
        <begin position="6"/>
        <end position="31"/>
    </location>
</feature>
<dbReference type="EMBL" id="DVOF01000214">
    <property type="protein sequence ID" value="HIV03360.1"/>
    <property type="molecule type" value="Genomic_DNA"/>
</dbReference>
<keyword evidence="2" id="KW-1003">Cell membrane</keyword>
<evidence type="ECO:0000256" key="1">
    <source>
        <dbReference type="ARBA" id="ARBA00004236"/>
    </source>
</evidence>
<evidence type="ECO:0000256" key="2">
    <source>
        <dbReference type="ARBA" id="ARBA00022475"/>
    </source>
</evidence>
<dbReference type="NCBIfam" id="TIGR01195">
    <property type="entry name" value="oadG_fam"/>
    <property type="match status" value="1"/>
</dbReference>
<comment type="subcellular location">
    <subcellularLocation>
        <location evidence="1">Cell membrane</location>
    </subcellularLocation>
</comment>
<dbReference type="GO" id="GO:0015081">
    <property type="term" value="F:sodium ion transmembrane transporter activity"/>
    <property type="evidence" value="ECO:0007669"/>
    <property type="project" value="InterPro"/>
</dbReference>
<proteinExistence type="predicted"/>
<keyword evidence="5 6" id="KW-0472">Membrane</keyword>
<accession>A0A9D1NHV1</accession>
<evidence type="ECO:0000313" key="8">
    <source>
        <dbReference type="Proteomes" id="UP000886743"/>
    </source>
</evidence>
<reference evidence="7" key="1">
    <citation type="submission" date="2020-10" db="EMBL/GenBank/DDBJ databases">
        <authorList>
            <person name="Gilroy R."/>
        </authorList>
    </citation>
    <scope>NUCLEOTIDE SEQUENCE</scope>
    <source>
        <strain evidence="7">4920</strain>
    </source>
</reference>
<evidence type="ECO:0000256" key="5">
    <source>
        <dbReference type="ARBA" id="ARBA00023136"/>
    </source>
</evidence>
<name>A0A9D1NHV1_9FIRM</name>
<organism evidence="7 8">
    <name type="scientific">Candidatus Aphodoplasma excrementigallinarum</name>
    <dbReference type="NCBI Taxonomy" id="2840673"/>
    <lineage>
        <taxon>Bacteria</taxon>
        <taxon>Bacillati</taxon>
        <taxon>Bacillota</taxon>
        <taxon>Clostridia</taxon>
        <taxon>Eubacteriales</taxon>
        <taxon>Candidatus Aphodoplasma</taxon>
    </lineage>
</organism>
<dbReference type="InterPro" id="IPR005899">
    <property type="entry name" value="Na_pump_deCOase"/>
</dbReference>
<comment type="caution">
    <text evidence="7">The sequence shown here is derived from an EMBL/GenBank/DDBJ whole genome shotgun (WGS) entry which is preliminary data.</text>
</comment>
<dbReference type="AlphaFoldDB" id="A0A9D1NHV1"/>
<reference evidence="7" key="2">
    <citation type="journal article" date="2021" name="PeerJ">
        <title>Extensive microbial diversity within the chicken gut microbiome revealed by metagenomics and culture.</title>
        <authorList>
            <person name="Gilroy R."/>
            <person name="Ravi A."/>
            <person name="Getino M."/>
            <person name="Pursley I."/>
            <person name="Horton D.L."/>
            <person name="Alikhan N.F."/>
            <person name="Baker D."/>
            <person name="Gharbi K."/>
            <person name="Hall N."/>
            <person name="Watson M."/>
            <person name="Adriaenssens E.M."/>
            <person name="Foster-Nyarko E."/>
            <person name="Jarju S."/>
            <person name="Secka A."/>
            <person name="Antonio M."/>
            <person name="Oren A."/>
            <person name="Chaudhuri R.R."/>
            <person name="La Ragione R."/>
            <person name="Hildebrand F."/>
            <person name="Pallen M.J."/>
        </authorList>
    </citation>
    <scope>NUCLEOTIDE SEQUENCE</scope>
    <source>
        <strain evidence="7">4920</strain>
    </source>
</reference>
<keyword evidence="4 6" id="KW-1133">Transmembrane helix</keyword>
<dbReference type="GO" id="GO:0036376">
    <property type="term" value="P:sodium ion export across plasma membrane"/>
    <property type="evidence" value="ECO:0007669"/>
    <property type="project" value="InterPro"/>
</dbReference>
<keyword evidence="3 6" id="KW-0812">Transmembrane</keyword>
<protein>
    <submittedName>
        <fullName evidence="7">OadG family protein</fullName>
    </submittedName>
</protein>
<dbReference type="Pfam" id="PF04277">
    <property type="entry name" value="OAD_gamma"/>
    <property type="match status" value="1"/>
</dbReference>